<evidence type="ECO:0000313" key="1">
    <source>
        <dbReference type="EnsemblMetazoa" id="G2486.8:cds"/>
    </source>
</evidence>
<sequence>MFNSVKRSVFDFLDYQQKKKSPYLTKKTRNNDGSLVEKKLYLSLQNQYKRLKMMMKLMHTARSGGCHVNCPKSLWSK</sequence>
<accession>A0A8W8KSJ4</accession>
<keyword evidence="2" id="KW-1185">Reference proteome</keyword>
<dbReference type="EnsemblMetazoa" id="G2486.8">
    <property type="protein sequence ID" value="G2486.8:cds"/>
    <property type="gene ID" value="G2486"/>
</dbReference>
<evidence type="ECO:0000313" key="2">
    <source>
        <dbReference type="Proteomes" id="UP000005408"/>
    </source>
</evidence>
<dbReference type="Proteomes" id="UP000005408">
    <property type="component" value="Unassembled WGS sequence"/>
</dbReference>
<reference evidence="1" key="1">
    <citation type="submission" date="2022-08" db="UniProtKB">
        <authorList>
            <consortium name="EnsemblMetazoa"/>
        </authorList>
    </citation>
    <scope>IDENTIFICATION</scope>
    <source>
        <strain evidence="1">05x7-T-G4-1.051#20</strain>
    </source>
</reference>
<proteinExistence type="predicted"/>
<organism evidence="1 2">
    <name type="scientific">Magallana gigas</name>
    <name type="common">Pacific oyster</name>
    <name type="synonym">Crassostrea gigas</name>
    <dbReference type="NCBI Taxonomy" id="29159"/>
    <lineage>
        <taxon>Eukaryota</taxon>
        <taxon>Metazoa</taxon>
        <taxon>Spiralia</taxon>
        <taxon>Lophotrochozoa</taxon>
        <taxon>Mollusca</taxon>
        <taxon>Bivalvia</taxon>
        <taxon>Autobranchia</taxon>
        <taxon>Pteriomorphia</taxon>
        <taxon>Ostreida</taxon>
        <taxon>Ostreoidea</taxon>
        <taxon>Ostreidae</taxon>
        <taxon>Magallana</taxon>
    </lineage>
</organism>
<protein>
    <submittedName>
        <fullName evidence="1">Uncharacterized protein</fullName>
    </submittedName>
</protein>
<name>A0A8W8KSJ4_MAGGI</name>
<dbReference type="AlphaFoldDB" id="A0A8W8KSJ4"/>